<dbReference type="EMBL" id="CP003221">
    <property type="protein sequence ID" value="EGJ51970.1"/>
    <property type="molecule type" value="Genomic_DNA"/>
</dbReference>
<dbReference type="AlphaFoldDB" id="F3YZE1"/>
<proteinExistence type="predicted"/>
<dbReference type="InterPro" id="IPR050625">
    <property type="entry name" value="ParA/MinD_ATPase"/>
</dbReference>
<sequence length="515" mass="55963">MTGTDARPEATRRGAARIVSVASGKGGVGKTSVAVNLAWALARAGRKVCLLDADLGLSNVDIYLGIRPEKTLEDVLFAGLPMEQALVPAGRNVDVISGSSGVTRMAELDRERRSLLTREFSKLNSYDYLIIDNSPGIAAQVMSICLSSDDIVMVVNPEAASVTDAYAFIKVLKENGLWRQPLVLLNRCRDRYHARTVFERFNETTRRYLSVTCRPLGAVPLDGNLPRSAALRQPVLETSPNSPASLAFLNAARILDADFEEGGAIRSGVRDFWDQSVIHLQQKPRVSEAAIAESPPSLGAVGVDRTRLTHDLRLLEAMLARVRGSAQAEPLVEDLEKVSRALRIIANRYATPPTLAVESLEGLETSMEPARAARSSHVDADKPAPVEPSIQPSTHEDDVQVESVKGLLVICPDPYMRDVLMELAKDAGFRAVGGYATRQEAGRSAEAADLLLVSDGDNEPLDLGDILEHSSGRPVVLLDGFEGSPQVEIFRERLAAVVYRPFRIGTLLDVLRRFA</sequence>
<evidence type="ECO:0000313" key="4">
    <source>
        <dbReference type="EMBL" id="EGJ51970.1"/>
    </source>
</evidence>
<dbReference type="GO" id="GO:0016887">
    <property type="term" value="F:ATP hydrolysis activity"/>
    <property type="evidence" value="ECO:0007669"/>
    <property type="project" value="TreeGrafter"/>
</dbReference>
<dbReference type="Proteomes" id="UP000007844">
    <property type="component" value="Chromosome"/>
</dbReference>
<gene>
    <name evidence="4" type="ORF">Desaf_3693</name>
</gene>
<organism evidence="4 5">
    <name type="scientific">Desulfocurvibacter africanus subsp. africanus str. Walvis Bay</name>
    <dbReference type="NCBI Taxonomy" id="690850"/>
    <lineage>
        <taxon>Bacteria</taxon>
        <taxon>Pseudomonadati</taxon>
        <taxon>Thermodesulfobacteriota</taxon>
        <taxon>Desulfovibrionia</taxon>
        <taxon>Desulfovibrionales</taxon>
        <taxon>Desulfovibrionaceae</taxon>
        <taxon>Desulfocurvibacter</taxon>
    </lineage>
</organism>
<dbReference type="PANTHER" id="PTHR43384">
    <property type="entry name" value="SEPTUM SITE-DETERMINING PROTEIN MIND HOMOLOG, CHLOROPLASTIC-RELATED"/>
    <property type="match status" value="1"/>
</dbReference>
<protein>
    <submittedName>
        <fullName evidence="4">Cobyrinic acid ac-diamide synthase</fullName>
    </submittedName>
</protein>
<dbReference type="CDD" id="cd02038">
    <property type="entry name" value="FlhG-like"/>
    <property type="match status" value="1"/>
</dbReference>
<dbReference type="RefSeq" id="WP_014261575.1">
    <property type="nucleotide sequence ID" value="NC_016629.1"/>
</dbReference>
<evidence type="ECO:0000256" key="1">
    <source>
        <dbReference type="ARBA" id="ARBA00022741"/>
    </source>
</evidence>
<keyword evidence="1" id="KW-0547">Nucleotide-binding</keyword>
<dbReference type="GO" id="GO:0005829">
    <property type="term" value="C:cytosol"/>
    <property type="evidence" value="ECO:0007669"/>
    <property type="project" value="TreeGrafter"/>
</dbReference>
<dbReference type="InterPro" id="IPR027417">
    <property type="entry name" value="P-loop_NTPase"/>
</dbReference>
<dbReference type="Gene3D" id="3.40.50.300">
    <property type="entry name" value="P-loop containing nucleotide triphosphate hydrolases"/>
    <property type="match status" value="1"/>
</dbReference>
<name>F3YZE1_DESAF</name>
<dbReference type="InterPro" id="IPR033875">
    <property type="entry name" value="FlhG"/>
</dbReference>
<dbReference type="SUPFAM" id="SSF52540">
    <property type="entry name" value="P-loop containing nucleoside triphosphate hydrolases"/>
    <property type="match status" value="1"/>
</dbReference>
<dbReference type="Pfam" id="PF10609">
    <property type="entry name" value="ParA"/>
    <property type="match status" value="1"/>
</dbReference>
<dbReference type="GO" id="GO:0009898">
    <property type="term" value="C:cytoplasmic side of plasma membrane"/>
    <property type="evidence" value="ECO:0007669"/>
    <property type="project" value="TreeGrafter"/>
</dbReference>
<dbReference type="GO" id="GO:0005524">
    <property type="term" value="F:ATP binding"/>
    <property type="evidence" value="ECO:0007669"/>
    <property type="project" value="UniProtKB-KW"/>
</dbReference>
<keyword evidence="5" id="KW-1185">Reference proteome</keyword>
<keyword evidence="2" id="KW-0067">ATP-binding</keyword>
<dbReference type="PANTHER" id="PTHR43384:SF4">
    <property type="entry name" value="CELLULOSE BIOSYNTHESIS PROTEIN BCSQ-RELATED"/>
    <property type="match status" value="1"/>
</dbReference>
<dbReference type="STRING" id="690850.Desaf_3693"/>
<dbReference type="eggNOG" id="COG0455">
    <property type="taxonomic scope" value="Bacteria"/>
</dbReference>
<dbReference type="GO" id="GO:0051782">
    <property type="term" value="P:negative regulation of cell division"/>
    <property type="evidence" value="ECO:0007669"/>
    <property type="project" value="TreeGrafter"/>
</dbReference>
<evidence type="ECO:0000256" key="2">
    <source>
        <dbReference type="ARBA" id="ARBA00022840"/>
    </source>
</evidence>
<feature type="region of interest" description="Disordered" evidence="3">
    <location>
        <begin position="374"/>
        <end position="398"/>
    </location>
</feature>
<reference evidence="4 5" key="1">
    <citation type="journal article" date="2011" name="J. Bacteriol.">
        <title>Genome sequence of the mercury-methylating and pleomorphic Desulfovibrio africanus Strain Walvis Bay.</title>
        <authorList>
            <person name="Brown S.D."/>
            <person name="Wall J.D."/>
            <person name="Kucken A.M."/>
            <person name="Gilmour C.C."/>
            <person name="Podar M."/>
            <person name="Brandt C.C."/>
            <person name="Teshima H."/>
            <person name="Detter J.C."/>
            <person name="Han C.S."/>
            <person name="Land M.L."/>
            <person name="Lucas S."/>
            <person name="Han J."/>
            <person name="Pennacchio L."/>
            <person name="Nolan M."/>
            <person name="Pitluck S."/>
            <person name="Woyke T."/>
            <person name="Goodwin L."/>
            <person name="Palumbo A.V."/>
            <person name="Elias D.A."/>
        </authorList>
    </citation>
    <scope>NUCLEOTIDE SEQUENCE [LARGE SCALE GENOMIC DNA]</scope>
    <source>
        <strain evidence="4 5">Walvis Bay</strain>
    </source>
</reference>
<dbReference type="HOGENOM" id="CLU_528662_0_0_7"/>
<accession>F3YZE1</accession>
<dbReference type="InterPro" id="IPR033756">
    <property type="entry name" value="YlxH/NBP35"/>
</dbReference>
<evidence type="ECO:0000256" key="3">
    <source>
        <dbReference type="SAM" id="MobiDB-lite"/>
    </source>
</evidence>
<dbReference type="KEGG" id="daf:Desaf_3693"/>
<evidence type="ECO:0000313" key="5">
    <source>
        <dbReference type="Proteomes" id="UP000007844"/>
    </source>
</evidence>